<protein>
    <submittedName>
        <fullName evidence="1">Uncharacterized protein</fullName>
    </submittedName>
</protein>
<gene>
    <name evidence="1" type="ORF">AWC08_00215</name>
</gene>
<sequence length="73" mass="8017">MVVRFVAIFTKEMNWRGSYGVRDKLDAMPKDAASGTRAENHFTVTGQVRAVGADLPVAINPPQYASFKIDVTC</sequence>
<dbReference type="EMBL" id="LQOY01000013">
    <property type="protein sequence ID" value="ORV96427.1"/>
    <property type="molecule type" value="Genomic_DNA"/>
</dbReference>
<comment type="caution">
    <text evidence="1">The sequence shown here is derived from an EMBL/GenBank/DDBJ whole genome shotgun (WGS) entry which is preliminary data.</text>
</comment>
<name>A0A1X1XC16_MYCGO</name>
<evidence type="ECO:0000313" key="2">
    <source>
        <dbReference type="Proteomes" id="UP000193928"/>
    </source>
</evidence>
<reference evidence="1 2" key="1">
    <citation type="submission" date="2016-01" db="EMBL/GenBank/DDBJ databases">
        <title>The new phylogeny of the genus Mycobacterium.</title>
        <authorList>
            <person name="Tarcisio F."/>
            <person name="Conor M."/>
            <person name="Antonella G."/>
            <person name="Elisabetta G."/>
            <person name="Giulia F.S."/>
            <person name="Sara T."/>
            <person name="Anna F."/>
            <person name="Clotilde B."/>
            <person name="Roberto B."/>
            <person name="Veronica D.S."/>
            <person name="Fabio R."/>
            <person name="Monica P."/>
            <person name="Olivier J."/>
            <person name="Enrico T."/>
            <person name="Nicola S."/>
        </authorList>
    </citation>
    <scope>NUCLEOTIDE SEQUENCE [LARGE SCALE GENOMIC DNA]</scope>
    <source>
        <strain evidence="1 2">DSM 44160</strain>
    </source>
</reference>
<dbReference type="Proteomes" id="UP000193928">
    <property type="component" value="Unassembled WGS sequence"/>
</dbReference>
<evidence type="ECO:0000313" key="1">
    <source>
        <dbReference type="EMBL" id="ORV96427.1"/>
    </source>
</evidence>
<accession>A0A1X1XC16</accession>
<proteinExistence type="predicted"/>
<keyword evidence="2" id="KW-1185">Reference proteome</keyword>
<dbReference type="AlphaFoldDB" id="A0A1X1XC16"/>
<organism evidence="1 2">
    <name type="scientific">Mycobacterium gordonae</name>
    <dbReference type="NCBI Taxonomy" id="1778"/>
    <lineage>
        <taxon>Bacteria</taxon>
        <taxon>Bacillati</taxon>
        <taxon>Actinomycetota</taxon>
        <taxon>Actinomycetes</taxon>
        <taxon>Mycobacteriales</taxon>
        <taxon>Mycobacteriaceae</taxon>
        <taxon>Mycobacterium</taxon>
    </lineage>
</organism>